<evidence type="ECO:0000259" key="1">
    <source>
        <dbReference type="Pfam" id="PF12680"/>
    </source>
</evidence>
<reference evidence="2 3" key="1">
    <citation type="journal article" date="2011" name="J. Bacteriol.">
        <title>Complete genome sequence of the type strain Cupriavidus necator N-1.</title>
        <authorList>
            <person name="Poehlein A."/>
            <person name="Kusian B."/>
            <person name="Friedrich B."/>
            <person name="Daniel R."/>
            <person name="Bowien B."/>
        </authorList>
    </citation>
    <scope>NUCLEOTIDE SEQUENCE [LARGE SCALE GENOMIC DNA]</scope>
    <source>
        <strain evidence="3">ATCC 43291 / DSM 13513 / CCUG 52238 / LMG 8453 / N-1</strain>
        <plasmid evidence="2 3">pBB1</plasmid>
    </source>
</reference>
<gene>
    <name evidence="2" type="ordered locus">CNE_BB1p04130</name>
</gene>
<accession>F8GWW7</accession>
<dbReference type="AlphaFoldDB" id="F8GWW7"/>
<name>F8GWW7_CUPNN</name>
<organism evidence="2 3">
    <name type="scientific">Cupriavidus necator (strain ATCC 43291 / DSM 13513 / CCUG 52238 / LMG 8453 / N-1)</name>
    <name type="common">Ralstonia eutropha</name>
    <dbReference type="NCBI Taxonomy" id="1042878"/>
    <lineage>
        <taxon>Bacteria</taxon>
        <taxon>Pseudomonadati</taxon>
        <taxon>Pseudomonadota</taxon>
        <taxon>Betaproteobacteria</taxon>
        <taxon>Burkholderiales</taxon>
        <taxon>Burkholderiaceae</taxon>
        <taxon>Cupriavidus</taxon>
    </lineage>
</organism>
<geneLocation type="plasmid" evidence="2 3">
    <name>pBB1</name>
</geneLocation>
<protein>
    <recommendedName>
        <fullName evidence="1">SnoaL-like domain-containing protein</fullName>
    </recommendedName>
</protein>
<evidence type="ECO:0000313" key="2">
    <source>
        <dbReference type="EMBL" id="AEI81837.1"/>
    </source>
</evidence>
<dbReference type="Pfam" id="PF12680">
    <property type="entry name" value="SnoaL_2"/>
    <property type="match status" value="1"/>
</dbReference>
<dbReference type="KEGG" id="cnc:CNE_BB1p04130"/>
<dbReference type="InterPro" id="IPR037401">
    <property type="entry name" value="SnoaL-like"/>
</dbReference>
<feature type="domain" description="SnoaL-like" evidence="1">
    <location>
        <begin position="15"/>
        <end position="118"/>
    </location>
</feature>
<evidence type="ECO:0000313" key="3">
    <source>
        <dbReference type="Proteomes" id="UP000006798"/>
    </source>
</evidence>
<dbReference type="EMBL" id="CP002879">
    <property type="protein sequence ID" value="AEI81837.1"/>
    <property type="molecule type" value="Genomic_DNA"/>
</dbReference>
<dbReference type="SUPFAM" id="SSF54427">
    <property type="entry name" value="NTF2-like"/>
    <property type="match status" value="1"/>
</dbReference>
<dbReference type="InterPro" id="IPR032710">
    <property type="entry name" value="NTF2-like_dom_sf"/>
</dbReference>
<dbReference type="HOGENOM" id="CLU_124277_2_0_4"/>
<keyword evidence="2" id="KW-0614">Plasmid</keyword>
<dbReference type="Gene3D" id="3.10.450.50">
    <property type="match status" value="1"/>
</dbReference>
<sequence>MVPDDLSPNARLALRALACASERNLEGFRTCCAPDIVLDFPFHPNGAQTHYGVDEMIREFSVEKVFETFRIDPQEVLDCGDKIIIEGRSHGTYRSGRPPYGNHYIFIMACKDGKVTHWKEFYNPLEALKQNYGKPRPEKQAGA</sequence>
<dbReference type="Proteomes" id="UP000006798">
    <property type="component" value="Plasmid pBB1"/>
</dbReference>
<proteinExistence type="predicted"/>